<organism evidence="1 2">
    <name type="scientific">Flavobacterium cheongpyeongense</name>
    <dbReference type="NCBI Taxonomy" id="2212651"/>
    <lineage>
        <taxon>Bacteria</taxon>
        <taxon>Pseudomonadati</taxon>
        <taxon>Bacteroidota</taxon>
        <taxon>Flavobacteriia</taxon>
        <taxon>Flavobacteriales</taxon>
        <taxon>Flavobacteriaceae</taxon>
        <taxon>Flavobacterium</taxon>
    </lineage>
</organism>
<evidence type="ECO:0000313" key="1">
    <source>
        <dbReference type="EMBL" id="PXY38671.1"/>
    </source>
</evidence>
<keyword evidence="2" id="KW-1185">Reference proteome</keyword>
<dbReference type="Proteomes" id="UP000247903">
    <property type="component" value="Unassembled WGS sequence"/>
</dbReference>
<comment type="caution">
    <text evidence="1">The sequence shown here is derived from an EMBL/GenBank/DDBJ whole genome shotgun (WGS) entry which is preliminary data.</text>
</comment>
<feature type="non-terminal residue" evidence="1">
    <location>
        <position position="1"/>
    </location>
</feature>
<dbReference type="EMBL" id="QJHK01000038">
    <property type="protein sequence ID" value="PXY38671.1"/>
    <property type="molecule type" value="Genomic_DNA"/>
</dbReference>
<name>A0A2V4BIS5_9FLAO</name>
<gene>
    <name evidence="1" type="ORF">DMB65_21730</name>
</gene>
<dbReference type="OrthoDB" id="1375242at2"/>
<proteinExistence type="predicted"/>
<accession>A0A2V4BIS5</accession>
<dbReference type="RefSeq" id="WP_123955379.1">
    <property type="nucleotide sequence ID" value="NZ_QJHK01000038.1"/>
</dbReference>
<sequence length="69" mass="7992">QNKNITVNSTVENIEKVFIYDITGKQLYQKEDVNNLQLLIENLPFAHQVLLVKVVLDNGYQTTKKVVFK</sequence>
<dbReference type="AlphaFoldDB" id="A0A2V4BIS5"/>
<evidence type="ECO:0008006" key="3">
    <source>
        <dbReference type="Google" id="ProtNLM"/>
    </source>
</evidence>
<protein>
    <recommendedName>
        <fullName evidence="3">Secretion system C-terminal sorting domain-containing protein</fullName>
    </recommendedName>
</protein>
<evidence type="ECO:0000313" key="2">
    <source>
        <dbReference type="Proteomes" id="UP000247903"/>
    </source>
</evidence>
<reference evidence="1 2" key="1">
    <citation type="submission" date="2018-05" db="EMBL/GenBank/DDBJ databases">
        <title>Flavobacterium sp. strain IMCC34759, incomplete genome.</title>
        <authorList>
            <person name="Joung Y."/>
            <person name="Cho J."/>
        </authorList>
    </citation>
    <scope>NUCLEOTIDE SEQUENCE [LARGE SCALE GENOMIC DNA]</scope>
    <source>
        <strain evidence="1 2">IMCC34759</strain>
    </source>
</reference>
<dbReference type="NCBIfam" id="NF033708">
    <property type="entry name" value="T9SS_Cterm_ChiA"/>
    <property type="match status" value="1"/>
</dbReference>